<dbReference type="NCBIfam" id="TIGR00601">
    <property type="entry name" value="rad23"/>
    <property type="match status" value="1"/>
</dbReference>
<dbReference type="PANTHER" id="PTHR10621:SF0">
    <property type="entry name" value="UV EXCISION REPAIR PROTEIN RAD23"/>
    <property type="match status" value="1"/>
</dbReference>
<evidence type="ECO:0000313" key="19">
    <source>
        <dbReference type="Proteomes" id="UP000440367"/>
    </source>
</evidence>
<dbReference type="GO" id="GO:0070628">
    <property type="term" value="F:proteasome binding"/>
    <property type="evidence" value="ECO:0007669"/>
    <property type="project" value="TreeGrafter"/>
</dbReference>
<evidence type="ECO:0000313" key="22">
    <source>
        <dbReference type="Proteomes" id="UP000486351"/>
    </source>
</evidence>
<evidence type="ECO:0000313" key="12">
    <source>
        <dbReference type="EMBL" id="KAE9125828.1"/>
    </source>
</evidence>
<dbReference type="PROSITE" id="PS50053">
    <property type="entry name" value="UBIQUITIN_2"/>
    <property type="match status" value="1"/>
</dbReference>
<evidence type="ECO:0000256" key="6">
    <source>
        <dbReference type="ARBA" id="ARBA00023242"/>
    </source>
</evidence>
<evidence type="ECO:0000313" key="13">
    <source>
        <dbReference type="EMBL" id="KAE9245546.1"/>
    </source>
</evidence>
<evidence type="ECO:0000313" key="14">
    <source>
        <dbReference type="EMBL" id="KAE9245730.1"/>
    </source>
</evidence>
<reference evidence="17 18" key="1">
    <citation type="submission" date="2018-08" db="EMBL/GenBank/DDBJ databases">
        <title>Genomic investigation of the strawberry pathogen Phytophthora fragariae indicates pathogenicity is determined by transcriptional variation in three key races.</title>
        <authorList>
            <person name="Adams T.M."/>
            <person name="Armitage A.D."/>
            <person name="Sobczyk M.K."/>
            <person name="Bates H.J."/>
            <person name="Dunwell J.M."/>
            <person name="Nellist C.F."/>
            <person name="Harrison R.J."/>
        </authorList>
    </citation>
    <scope>NUCLEOTIDE SEQUENCE [LARGE SCALE GENOMIC DNA]</scope>
    <source>
        <strain evidence="15 18">A4</strain>
        <strain evidence="14 19">BC-1</strain>
        <strain evidence="13 21">BC-23</strain>
        <strain evidence="16 22">NOV-77</strain>
        <strain evidence="10 17">NOV-9</strain>
        <strain evidence="12 23">ONT-3</strain>
        <strain evidence="11 20">SCRP245</strain>
    </source>
</reference>
<dbReference type="Proteomes" id="UP000429523">
    <property type="component" value="Unassembled WGS sequence"/>
</dbReference>
<feature type="compositionally biased region" description="Low complexity" evidence="7">
    <location>
        <begin position="205"/>
        <end position="215"/>
    </location>
</feature>
<evidence type="ECO:0008006" key="24">
    <source>
        <dbReference type="Google" id="ProtNLM"/>
    </source>
</evidence>
<dbReference type="Proteomes" id="UP000486351">
    <property type="component" value="Unassembled WGS sequence"/>
</dbReference>
<comment type="caution">
    <text evidence="10">The sequence shown here is derived from an EMBL/GenBank/DDBJ whole genome shotgun (WGS) entry which is preliminary data.</text>
</comment>
<dbReference type="Proteomes" id="UP000488956">
    <property type="component" value="Unassembled WGS sequence"/>
</dbReference>
<dbReference type="FunFam" id="1.10.8.10:FF:000003">
    <property type="entry name" value="UV excision repair protein RAD23 homolog"/>
    <property type="match status" value="1"/>
</dbReference>
<keyword evidence="4" id="KW-0227">DNA damage</keyword>
<comment type="subcellular location">
    <subcellularLocation>
        <location evidence="1">Nucleus</location>
    </subcellularLocation>
</comment>
<dbReference type="Proteomes" id="UP000476176">
    <property type="component" value="Unassembled WGS sequence"/>
</dbReference>
<evidence type="ECO:0000256" key="7">
    <source>
        <dbReference type="SAM" id="MobiDB-lite"/>
    </source>
</evidence>
<feature type="compositionally biased region" description="Low complexity" evidence="7">
    <location>
        <begin position="108"/>
        <end position="148"/>
    </location>
</feature>
<feature type="domain" description="Ubiquitin-like" evidence="9">
    <location>
        <begin position="1"/>
        <end position="76"/>
    </location>
</feature>
<dbReference type="SUPFAM" id="SSF101238">
    <property type="entry name" value="XPC-binding domain"/>
    <property type="match status" value="1"/>
</dbReference>
<dbReference type="SMART" id="SM00213">
    <property type="entry name" value="UBQ"/>
    <property type="match status" value="1"/>
</dbReference>
<evidence type="ECO:0000313" key="20">
    <source>
        <dbReference type="Proteomes" id="UP000460718"/>
    </source>
</evidence>
<feature type="domain" description="UBA" evidence="8">
    <location>
        <begin position="155"/>
        <end position="198"/>
    </location>
</feature>
<dbReference type="CDD" id="cd14281">
    <property type="entry name" value="UBA2_Rad23_like"/>
    <property type="match status" value="1"/>
</dbReference>
<dbReference type="SMART" id="SM00727">
    <property type="entry name" value="STI1"/>
    <property type="match status" value="1"/>
</dbReference>
<dbReference type="SUPFAM" id="SSF46934">
    <property type="entry name" value="UBA-like"/>
    <property type="match status" value="2"/>
</dbReference>
<dbReference type="Gene3D" id="1.10.8.10">
    <property type="entry name" value="DNA helicase RuvA subunit, C-terminal domain"/>
    <property type="match status" value="2"/>
</dbReference>
<evidence type="ECO:0000313" key="17">
    <source>
        <dbReference type="Proteomes" id="UP000429523"/>
    </source>
</evidence>
<accession>A0A6A3FE51</accession>
<dbReference type="EMBL" id="QXFY01000218">
    <property type="protein sequence ID" value="KAE9351701.1"/>
    <property type="molecule type" value="Genomic_DNA"/>
</dbReference>
<dbReference type="InterPro" id="IPR015360">
    <property type="entry name" value="XPC-bd"/>
</dbReference>
<dbReference type="EMBL" id="QXGC01000190">
    <property type="protein sequence ID" value="KAE9245546.1"/>
    <property type="molecule type" value="Genomic_DNA"/>
</dbReference>
<evidence type="ECO:0000256" key="2">
    <source>
        <dbReference type="ARBA" id="ARBA00009878"/>
    </source>
</evidence>
<evidence type="ECO:0000259" key="8">
    <source>
        <dbReference type="PROSITE" id="PS50030"/>
    </source>
</evidence>
<dbReference type="Gene3D" id="1.10.10.540">
    <property type="entry name" value="XPC-binding domain"/>
    <property type="match status" value="1"/>
</dbReference>
<dbReference type="SMART" id="SM00165">
    <property type="entry name" value="UBA"/>
    <property type="match status" value="2"/>
</dbReference>
<feature type="region of interest" description="Disordered" evidence="7">
    <location>
        <begin position="205"/>
        <end position="224"/>
    </location>
</feature>
<dbReference type="GO" id="GO:0043130">
    <property type="term" value="F:ubiquitin binding"/>
    <property type="evidence" value="ECO:0007669"/>
    <property type="project" value="TreeGrafter"/>
</dbReference>
<evidence type="ECO:0000313" key="23">
    <source>
        <dbReference type="Proteomes" id="UP000488956"/>
    </source>
</evidence>
<dbReference type="EMBL" id="QXGE01000385">
    <property type="protein sequence ID" value="KAE9313997.1"/>
    <property type="molecule type" value="Genomic_DNA"/>
</dbReference>
<dbReference type="GO" id="GO:0005654">
    <property type="term" value="C:nucleoplasm"/>
    <property type="evidence" value="ECO:0007669"/>
    <property type="project" value="TreeGrafter"/>
</dbReference>
<evidence type="ECO:0000256" key="4">
    <source>
        <dbReference type="ARBA" id="ARBA00022763"/>
    </source>
</evidence>
<sequence>MKLTVKTLQGVAFSLDAEITDAVSAVKQKIEELQSFPVAQQKLIHAGKVLKDDSTLAEYNVKENDFLVVMVTKPKAPKPSAAAAPAAAAPASTPAAAAAAPAPAAAPAAAPAPAAPSTSSASSSSSATAPAVSTPSAAPATTAASSSSGDGSGLVEGEQMSATVQQLVDMGFPEDQVRSALRAAFNNPERAVEYLMNGIPEQTAAPAQTAAPSAGAGAGAGAAGDETANSLEALRNHPQFDALRQLVQSNPAALPAVLQQIGAQSPELLRLIHQNQDRFVQMLNEPIGTRDAGAAQSGAGGAPFDLGMGGGGAMPTPQQIQQLVDSLTPEQQAQMAAQMGMSPEQLRGLSQMLSNLPPGAMEQMMASMGGQGGLDGLGGGAGAGAGGHRIMLTEEEAAAVDRLCEMGFERTDVIQAYLACDKNEALAANFLMDSGDFGGGAGGCRLVLADRNTVLYQEHPMRPDPALCESRP</sequence>
<evidence type="ECO:0000256" key="3">
    <source>
        <dbReference type="ARBA" id="ARBA00022737"/>
    </source>
</evidence>
<name>A0A6A3FE51_9STRA</name>
<keyword evidence="3" id="KW-0677">Repeat</keyword>
<dbReference type="PANTHER" id="PTHR10621">
    <property type="entry name" value="UV EXCISION REPAIR PROTEIN RAD23"/>
    <property type="match status" value="1"/>
</dbReference>
<proteinExistence type="inferred from homology"/>
<evidence type="ECO:0000256" key="1">
    <source>
        <dbReference type="ARBA" id="ARBA00004123"/>
    </source>
</evidence>
<dbReference type="GO" id="GO:0006289">
    <property type="term" value="P:nucleotide-excision repair"/>
    <property type="evidence" value="ECO:0007669"/>
    <property type="project" value="InterPro"/>
</dbReference>
<evidence type="ECO:0000313" key="21">
    <source>
        <dbReference type="Proteomes" id="UP000476176"/>
    </source>
</evidence>
<dbReference type="CDD" id="cd14280">
    <property type="entry name" value="UBA1_Rad23_like"/>
    <property type="match status" value="1"/>
</dbReference>
<dbReference type="GO" id="GO:0005829">
    <property type="term" value="C:cytosol"/>
    <property type="evidence" value="ECO:0007669"/>
    <property type="project" value="TreeGrafter"/>
</dbReference>
<dbReference type="InterPro" id="IPR000626">
    <property type="entry name" value="Ubiquitin-like_dom"/>
</dbReference>
<dbReference type="EMBL" id="QXGD01000257">
    <property type="protein sequence ID" value="KAE9245730.1"/>
    <property type="molecule type" value="Genomic_DNA"/>
</dbReference>
<dbReference type="Pfam" id="PF00627">
    <property type="entry name" value="UBA"/>
    <property type="match status" value="2"/>
</dbReference>
<evidence type="ECO:0000259" key="9">
    <source>
        <dbReference type="PROSITE" id="PS50053"/>
    </source>
</evidence>
<dbReference type="PROSITE" id="PS50030">
    <property type="entry name" value="UBA"/>
    <property type="match status" value="2"/>
</dbReference>
<dbReference type="Gene3D" id="3.10.20.90">
    <property type="entry name" value="Phosphatidylinositol 3-kinase Catalytic Subunit, Chain A, domain 1"/>
    <property type="match status" value="1"/>
</dbReference>
<dbReference type="FunFam" id="1.10.10.540:FF:000001">
    <property type="entry name" value="UV excision repair protein RAD23 B"/>
    <property type="match status" value="1"/>
</dbReference>
<dbReference type="InterPro" id="IPR009060">
    <property type="entry name" value="UBA-like_sf"/>
</dbReference>
<dbReference type="InterPro" id="IPR004806">
    <property type="entry name" value="Rad23"/>
</dbReference>
<dbReference type="InterPro" id="IPR019956">
    <property type="entry name" value="Ubiquitin_dom"/>
</dbReference>
<dbReference type="AlphaFoldDB" id="A0A6A3FE51"/>
<dbReference type="GO" id="GO:0043161">
    <property type="term" value="P:proteasome-mediated ubiquitin-dependent protein catabolic process"/>
    <property type="evidence" value="ECO:0007669"/>
    <property type="project" value="InterPro"/>
</dbReference>
<evidence type="ECO:0000313" key="11">
    <source>
        <dbReference type="EMBL" id="KAE9009511.1"/>
    </source>
</evidence>
<dbReference type="Proteomes" id="UP000437068">
    <property type="component" value="Unassembled WGS sequence"/>
</dbReference>
<gene>
    <name evidence="15" type="ORF">PF001_g8475</name>
    <name evidence="14" type="ORF">PF002_g7104</name>
    <name evidence="13" type="ORF">PF004_g5193</name>
    <name evidence="16" type="ORF">PF008_g5809</name>
    <name evidence="10" type="ORF">PF009_g6870</name>
    <name evidence="12" type="ORF">PF010_g5482</name>
    <name evidence="11" type="ORF">PF011_g10242</name>
</gene>
<dbReference type="Pfam" id="PF00240">
    <property type="entry name" value="ubiquitin"/>
    <property type="match status" value="1"/>
</dbReference>
<dbReference type="Pfam" id="PF09280">
    <property type="entry name" value="XPC-binding"/>
    <property type="match status" value="1"/>
</dbReference>
<dbReference type="InterPro" id="IPR029071">
    <property type="entry name" value="Ubiquitin-like_domsf"/>
</dbReference>
<dbReference type="FunFam" id="1.10.8.10:FF:000002">
    <property type="entry name" value="UV excision repair protein RAD23 homolog"/>
    <property type="match status" value="1"/>
</dbReference>
<evidence type="ECO:0000256" key="5">
    <source>
        <dbReference type="ARBA" id="ARBA00023204"/>
    </source>
</evidence>
<dbReference type="InterPro" id="IPR036353">
    <property type="entry name" value="XPC-bd_sf"/>
</dbReference>
<dbReference type="EMBL" id="QXFW01000532">
    <property type="protein sequence ID" value="KAE9009511.1"/>
    <property type="molecule type" value="Genomic_DNA"/>
</dbReference>
<feature type="region of interest" description="Disordered" evidence="7">
    <location>
        <begin position="108"/>
        <end position="155"/>
    </location>
</feature>
<feature type="domain" description="UBA" evidence="8">
    <location>
        <begin position="392"/>
        <end position="434"/>
    </location>
</feature>
<keyword evidence="6" id="KW-0539">Nucleus</keyword>
<keyword evidence="5" id="KW-0234">DNA repair</keyword>
<dbReference type="GO" id="GO:0031593">
    <property type="term" value="F:polyubiquitin modification-dependent protein binding"/>
    <property type="evidence" value="ECO:0007669"/>
    <property type="project" value="TreeGrafter"/>
</dbReference>
<dbReference type="InterPro" id="IPR015940">
    <property type="entry name" value="UBA"/>
</dbReference>
<evidence type="ECO:0000313" key="16">
    <source>
        <dbReference type="EMBL" id="KAE9351701.1"/>
    </source>
</evidence>
<dbReference type="EMBL" id="QXFX01000204">
    <property type="protein sequence ID" value="KAE9125828.1"/>
    <property type="molecule type" value="Genomic_DNA"/>
</dbReference>
<organism evidence="10 17">
    <name type="scientific">Phytophthora fragariae</name>
    <dbReference type="NCBI Taxonomy" id="53985"/>
    <lineage>
        <taxon>Eukaryota</taxon>
        <taxon>Sar</taxon>
        <taxon>Stramenopiles</taxon>
        <taxon>Oomycota</taxon>
        <taxon>Peronosporomycetes</taxon>
        <taxon>Peronosporales</taxon>
        <taxon>Peronosporaceae</taxon>
        <taxon>Phytophthora</taxon>
    </lineage>
</organism>
<comment type="similarity">
    <text evidence="2">Belongs to the RAD23 family.</text>
</comment>
<dbReference type="GO" id="GO:0003684">
    <property type="term" value="F:damaged DNA binding"/>
    <property type="evidence" value="ECO:0007669"/>
    <property type="project" value="InterPro"/>
</dbReference>
<dbReference type="PRINTS" id="PR00348">
    <property type="entry name" value="UBIQUITIN"/>
</dbReference>
<dbReference type="Proteomes" id="UP000440367">
    <property type="component" value="Unassembled WGS sequence"/>
</dbReference>
<dbReference type="SUPFAM" id="SSF54236">
    <property type="entry name" value="Ubiquitin-like"/>
    <property type="match status" value="1"/>
</dbReference>
<evidence type="ECO:0000313" key="18">
    <source>
        <dbReference type="Proteomes" id="UP000437068"/>
    </source>
</evidence>
<evidence type="ECO:0000313" key="10">
    <source>
        <dbReference type="EMBL" id="KAE8943413.1"/>
    </source>
</evidence>
<protein>
    <recommendedName>
        <fullName evidence="24">UV excision repair protein RAD23</fullName>
    </recommendedName>
</protein>
<dbReference type="CDD" id="cd01805">
    <property type="entry name" value="Ubl_Rad23"/>
    <property type="match status" value="1"/>
</dbReference>
<evidence type="ECO:0000313" key="15">
    <source>
        <dbReference type="EMBL" id="KAE9313997.1"/>
    </source>
</evidence>
<dbReference type="EMBL" id="QXGF01000253">
    <property type="protein sequence ID" value="KAE8943413.1"/>
    <property type="molecule type" value="Genomic_DNA"/>
</dbReference>
<dbReference type="FunFam" id="3.10.20.90:FF:000069">
    <property type="entry name" value="UV excision repair protein RAD23"/>
    <property type="match status" value="1"/>
</dbReference>
<dbReference type="Proteomes" id="UP000460718">
    <property type="component" value="Unassembled WGS sequence"/>
</dbReference>
<dbReference type="InterPro" id="IPR006636">
    <property type="entry name" value="STI1_HS-bd"/>
</dbReference>